<sequence length="220" mass="23713">MVACLGARVQLFGRDLAVVQTMCKLAGIEEQPGRQEAAMQNVGNAISLGRELLQQYSSTAAGASSAWSTMSSWIKGDTDANRRVQVKQVQAAHLLGGSLMQLAGLQTTNLNLKKNPSSKSNEPLNEAAEKALLEACEVLKVASEIAVQLVQEYAKSTASNSMSVSLIEELTTLYIETTLKRIESLDKIASICMKRGEKERAEGLQKISEELANNLVAQTT</sequence>
<evidence type="ECO:0000313" key="2">
    <source>
        <dbReference type="Proteomes" id="UP000232323"/>
    </source>
</evidence>
<keyword evidence="2" id="KW-1185">Reference proteome</keyword>
<organism evidence="1 2">
    <name type="scientific">Chlamydomonas eustigma</name>
    <dbReference type="NCBI Taxonomy" id="1157962"/>
    <lineage>
        <taxon>Eukaryota</taxon>
        <taxon>Viridiplantae</taxon>
        <taxon>Chlorophyta</taxon>
        <taxon>core chlorophytes</taxon>
        <taxon>Chlorophyceae</taxon>
        <taxon>CS clade</taxon>
        <taxon>Chlamydomonadales</taxon>
        <taxon>Chlamydomonadaceae</taxon>
        <taxon>Chlamydomonas</taxon>
    </lineage>
</organism>
<dbReference type="AlphaFoldDB" id="A0A250XBG9"/>
<dbReference type="EMBL" id="BEGY01000052">
    <property type="protein sequence ID" value="GAX80435.1"/>
    <property type="molecule type" value="Genomic_DNA"/>
</dbReference>
<comment type="caution">
    <text evidence="1">The sequence shown here is derived from an EMBL/GenBank/DDBJ whole genome shotgun (WGS) entry which is preliminary data.</text>
</comment>
<proteinExistence type="predicted"/>
<dbReference type="OrthoDB" id="1658288at2759"/>
<protein>
    <submittedName>
        <fullName evidence="1">Uncharacterized protein</fullName>
    </submittedName>
</protein>
<accession>A0A250XBG9</accession>
<name>A0A250XBG9_9CHLO</name>
<gene>
    <name evidence="1" type="ORF">CEUSTIGMA_g7874.t1</name>
</gene>
<evidence type="ECO:0000313" key="1">
    <source>
        <dbReference type="EMBL" id="GAX80435.1"/>
    </source>
</evidence>
<dbReference type="Proteomes" id="UP000232323">
    <property type="component" value="Unassembled WGS sequence"/>
</dbReference>
<reference evidence="1 2" key="1">
    <citation type="submission" date="2017-08" db="EMBL/GenBank/DDBJ databases">
        <title>Acidophilic green algal genome provides insights into adaptation to an acidic environment.</title>
        <authorList>
            <person name="Hirooka S."/>
            <person name="Hirose Y."/>
            <person name="Kanesaki Y."/>
            <person name="Higuchi S."/>
            <person name="Fujiwara T."/>
            <person name="Onuma R."/>
            <person name="Era A."/>
            <person name="Ohbayashi R."/>
            <person name="Uzuka A."/>
            <person name="Nozaki H."/>
            <person name="Yoshikawa H."/>
            <person name="Miyagishima S.Y."/>
        </authorList>
    </citation>
    <scope>NUCLEOTIDE SEQUENCE [LARGE SCALE GENOMIC DNA]</scope>
    <source>
        <strain evidence="1 2">NIES-2499</strain>
    </source>
</reference>